<dbReference type="Proteomes" id="UP000677918">
    <property type="component" value="Unassembled WGS sequence"/>
</dbReference>
<evidence type="ECO:0000313" key="2">
    <source>
        <dbReference type="EMBL" id="GIQ69478.1"/>
    </source>
</evidence>
<keyword evidence="1" id="KW-0812">Transmembrane</keyword>
<protein>
    <submittedName>
        <fullName evidence="2">Uncharacterized protein</fullName>
    </submittedName>
</protein>
<gene>
    <name evidence="2" type="ORF">XYCOK13_23020</name>
</gene>
<keyword evidence="1" id="KW-1133">Transmembrane helix</keyword>
<reference evidence="2" key="1">
    <citation type="submission" date="2021-04" db="EMBL/GenBank/DDBJ databases">
        <title>Draft genome sequence of Xylanibacillus composti strain K13.</title>
        <authorList>
            <person name="Uke A."/>
            <person name="Chhe C."/>
            <person name="Baramee S."/>
            <person name="Kosugi A."/>
        </authorList>
    </citation>
    <scope>NUCLEOTIDE SEQUENCE</scope>
    <source>
        <strain evidence="2">K13</strain>
    </source>
</reference>
<proteinExistence type="predicted"/>
<accession>A0A8J4H1Z6</accession>
<keyword evidence="1" id="KW-0472">Membrane</keyword>
<organism evidence="2 3">
    <name type="scientific">Xylanibacillus composti</name>
    <dbReference type="NCBI Taxonomy" id="1572762"/>
    <lineage>
        <taxon>Bacteria</taxon>
        <taxon>Bacillati</taxon>
        <taxon>Bacillota</taxon>
        <taxon>Bacilli</taxon>
        <taxon>Bacillales</taxon>
        <taxon>Paenibacillaceae</taxon>
        <taxon>Xylanibacillus</taxon>
    </lineage>
</organism>
<dbReference type="RefSeq" id="WP_315910918.1">
    <property type="nucleotide sequence ID" value="NZ_QQSZ01000001.1"/>
</dbReference>
<feature type="transmembrane region" description="Helical" evidence="1">
    <location>
        <begin position="47"/>
        <end position="69"/>
    </location>
</feature>
<evidence type="ECO:0000313" key="3">
    <source>
        <dbReference type="Proteomes" id="UP000677918"/>
    </source>
</evidence>
<comment type="caution">
    <text evidence="2">The sequence shown here is derived from an EMBL/GenBank/DDBJ whole genome shotgun (WGS) entry which is preliminary data.</text>
</comment>
<dbReference type="EMBL" id="BOVK01000028">
    <property type="protein sequence ID" value="GIQ69478.1"/>
    <property type="molecule type" value="Genomic_DNA"/>
</dbReference>
<keyword evidence="3" id="KW-1185">Reference proteome</keyword>
<dbReference type="AlphaFoldDB" id="A0A8J4H1Z6"/>
<feature type="transmembrane region" description="Helical" evidence="1">
    <location>
        <begin position="6"/>
        <end position="26"/>
    </location>
</feature>
<sequence>MVGWIMAIPASIIIAGLIATILIGASKANKEGNPAYFQQTGKKWMRLSWYYIWCILLAVLIFWIVFQFIM</sequence>
<evidence type="ECO:0000256" key="1">
    <source>
        <dbReference type="SAM" id="Phobius"/>
    </source>
</evidence>
<name>A0A8J4H1Z6_9BACL</name>